<accession>A0ABU0CSL2</accession>
<keyword evidence="2" id="KW-0456">Lyase</keyword>
<dbReference type="InterPro" id="IPR029068">
    <property type="entry name" value="Glyas_Bleomycin-R_OHBP_Dase"/>
</dbReference>
<dbReference type="Proteomes" id="UP001232445">
    <property type="component" value="Unassembled WGS sequence"/>
</dbReference>
<name>A0ABU0CSL2_9BACI</name>
<organism evidence="2 3">
    <name type="scientific">Caldalkalibacillus uzonensis</name>
    <dbReference type="NCBI Taxonomy" id="353224"/>
    <lineage>
        <taxon>Bacteria</taxon>
        <taxon>Bacillati</taxon>
        <taxon>Bacillota</taxon>
        <taxon>Bacilli</taxon>
        <taxon>Bacillales</taxon>
        <taxon>Bacillaceae</taxon>
        <taxon>Caldalkalibacillus</taxon>
    </lineage>
</organism>
<evidence type="ECO:0000259" key="1">
    <source>
        <dbReference type="PROSITE" id="PS51819"/>
    </source>
</evidence>
<dbReference type="Pfam" id="PF00903">
    <property type="entry name" value="Glyoxalase"/>
    <property type="match status" value="1"/>
</dbReference>
<evidence type="ECO:0000313" key="3">
    <source>
        <dbReference type="Proteomes" id="UP001232445"/>
    </source>
</evidence>
<comment type="caution">
    <text evidence="2">The sequence shown here is derived from an EMBL/GenBank/DDBJ whole genome shotgun (WGS) entry which is preliminary data.</text>
</comment>
<dbReference type="EMBL" id="JAUSUQ010000005">
    <property type="protein sequence ID" value="MDQ0338854.1"/>
    <property type="molecule type" value="Genomic_DNA"/>
</dbReference>
<dbReference type="InterPro" id="IPR004360">
    <property type="entry name" value="Glyas_Fos-R_dOase_dom"/>
</dbReference>
<dbReference type="EC" id="4.4.1.5" evidence="2"/>
<dbReference type="InterPro" id="IPR037523">
    <property type="entry name" value="VOC_core"/>
</dbReference>
<dbReference type="SUPFAM" id="SSF54593">
    <property type="entry name" value="Glyoxalase/Bleomycin resistance protein/Dihydroxybiphenyl dioxygenase"/>
    <property type="match status" value="1"/>
</dbReference>
<dbReference type="PROSITE" id="PS51819">
    <property type="entry name" value="VOC"/>
    <property type="match status" value="1"/>
</dbReference>
<protein>
    <submittedName>
        <fullName evidence="2">Lactoylglutathione lyase</fullName>
        <ecNumber evidence="2">4.4.1.5</ecNumber>
    </submittedName>
</protein>
<evidence type="ECO:0000313" key="2">
    <source>
        <dbReference type="EMBL" id="MDQ0338854.1"/>
    </source>
</evidence>
<proteinExistence type="predicted"/>
<dbReference type="GO" id="GO:0004462">
    <property type="term" value="F:lactoylglutathione lyase activity"/>
    <property type="evidence" value="ECO:0007669"/>
    <property type="project" value="UniProtKB-EC"/>
</dbReference>
<reference evidence="2 3" key="1">
    <citation type="submission" date="2023-07" db="EMBL/GenBank/DDBJ databases">
        <title>Genomic Encyclopedia of Type Strains, Phase IV (KMG-IV): sequencing the most valuable type-strain genomes for metagenomic binning, comparative biology and taxonomic classification.</title>
        <authorList>
            <person name="Goeker M."/>
        </authorList>
    </citation>
    <scope>NUCLEOTIDE SEQUENCE [LARGE SCALE GENOMIC DNA]</scope>
    <source>
        <strain evidence="2 3">DSM 17740</strain>
    </source>
</reference>
<feature type="domain" description="VOC" evidence="1">
    <location>
        <begin position="4"/>
        <end position="115"/>
    </location>
</feature>
<keyword evidence="3" id="KW-1185">Reference proteome</keyword>
<dbReference type="Gene3D" id="3.10.180.10">
    <property type="entry name" value="2,3-Dihydroxybiphenyl 1,2-Dioxygenase, domain 1"/>
    <property type="match status" value="1"/>
</dbReference>
<sequence length="115" mass="13101">MELRETGIILFVEHYQEALAFYTQKLGLPLRKKGESLSILEFGSSYLMIEKGGVASSGEKTRAQNPTVLRLNVHDFEHTIEELRERGVNVEVLQFEWGKIGVIIDPEGNRIEIKD</sequence>
<dbReference type="RefSeq" id="WP_307337884.1">
    <property type="nucleotide sequence ID" value="NZ_JAUSUQ010000005.1"/>
</dbReference>
<gene>
    <name evidence="2" type="ORF">J2S00_001640</name>
</gene>